<organism evidence="1">
    <name type="scientific">mine drainage metagenome</name>
    <dbReference type="NCBI Taxonomy" id="410659"/>
    <lineage>
        <taxon>unclassified sequences</taxon>
        <taxon>metagenomes</taxon>
        <taxon>ecological metagenomes</taxon>
    </lineage>
</organism>
<dbReference type="InterPro" id="IPR007981">
    <property type="entry name" value="Peptidase_A5"/>
</dbReference>
<gene>
    <name evidence="1" type="ORF">B1A_08619</name>
</gene>
<comment type="caution">
    <text evidence="1">The sequence shown here is derived from an EMBL/GenBank/DDBJ whole genome shotgun (WGS) entry which is preliminary data.</text>
</comment>
<evidence type="ECO:0000313" key="1">
    <source>
        <dbReference type="EMBL" id="EQD65065.1"/>
    </source>
</evidence>
<sequence length="615" mass="65961">MTFNSTYGQSSSYKAPKPHYFVSGTNLTATGFIPFDAEIMIGGPGGGSTAVINGINATMNLMNYNKTASKYQNVKAAYDIGSETGETAVGVDVHNSGSTAYLSSGPGLVYGLWNNTYNWAKKTITSSAGTFMFLNNNISMINLGIYAWAPLTNSTSTFYLPSSLYLYDALENYHIPTYGAVLSSTTTLSLTPYKAEGIYTPIIVTGNSQLAKLVTGGAVGLKTQSPTGSAKNPYVINASSQGINPLFGALNDYEFPTFPGVLIMNTTTHIVVNDISMPVSYTGSNAVIVNFFDTVYGMQQPLSNNLQLQIYGSSNVSVTNSSNVNVWFSSEFYPYFYDGAFEIWNSTNIQIYNNSFVSFGESVMVYNPSNVDANISIYSNEFVGLSVVNSLTPEQSAFLANSFDFGSQQYGIQLFSSHDKVFRNAFVTQNPVQSYDYNIYCGNIPSTPYGNDSFNTTNTVATTMNGWNLTGPLGTITLSSSELGNLWWNYNGVGTYNDSGTITTGTDMAPLSLSGGANITFVARSGANGVFEVSMGGLVQNGAAGVPVTYNDLHAGIYVYSYLYVNSFSVTSLTVNTVTLNPATSTTVVVTSAFVNLTFTETGLTSGTTWTVYVN</sequence>
<accession>T1CE93</accession>
<dbReference type="EMBL" id="AUZX01006148">
    <property type="protein sequence ID" value="EQD65065.1"/>
    <property type="molecule type" value="Genomic_DNA"/>
</dbReference>
<keyword evidence="1" id="KW-0378">Hydrolase</keyword>
<reference evidence="1" key="2">
    <citation type="journal article" date="2014" name="ISME J.">
        <title>Microbial stratification in low pH oxic and suboxic macroscopic growths along an acid mine drainage.</title>
        <authorList>
            <person name="Mendez-Garcia C."/>
            <person name="Mesa V."/>
            <person name="Sprenger R.R."/>
            <person name="Richter M."/>
            <person name="Diez M.S."/>
            <person name="Solano J."/>
            <person name="Bargiela R."/>
            <person name="Golyshina O.V."/>
            <person name="Manteca A."/>
            <person name="Ramos J.L."/>
            <person name="Gallego J.R."/>
            <person name="Llorente I."/>
            <person name="Martins Dos Santos V.A."/>
            <person name="Jensen O.N."/>
            <person name="Pelaez A.I."/>
            <person name="Sanchez J."/>
            <person name="Ferrer M."/>
        </authorList>
    </citation>
    <scope>NUCLEOTIDE SEQUENCE</scope>
</reference>
<name>T1CE93_9ZZZZ</name>
<dbReference type="EC" id="3.4.23.-" evidence="1"/>
<dbReference type="Pfam" id="PF05317">
    <property type="entry name" value="Thermopsin"/>
    <property type="match status" value="1"/>
</dbReference>
<reference evidence="1" key="1">
    <citation type="submission" date="2013-08" db="EMBL/GenBank/DDBJ databases">
        <authorList>
            <person name="Mendez C."/>
            <person name="Richter M."/>
            <person name="Ferrer M."/>
            <person name="Sanchez J."/>
        </authorList>
    </citation>
    <scope>NUCLEOTIDE SEQUENCE</scope>
</reference>
<feature type="non-terminal residue" evidence="1">
    <location>
        <position position="615"/>
    </location>
</feature>
<proteinExistence type="predicted"/>
<dbReference type="AlphaFoldDB" id="T1CE93"/>
<protein>
    <submittedName>
        <fullName evidence="1">Peptidase A5, thermopsin</fullName>
        <ecNumber evidence="1">3.4.23.-</ecNumber>
    </submittedName>
</protein>
<dbReference type="GO" id="GO:0016787">
    <property type="term" value="F:hydrolase activity"/>
    <property type="evidence" value="ECO:0007669"/>
    <property type="project" value="UniProtKB-KW"/>
</dbReference>